<name>A0A845BI22_9NEIS</name>
<evidence type="ECO:0000256" key="1">
    <source>
        <dbReference type="SAM" id="SignalP"/>
    </source>
</evidence>
<feature type="chain" id="PRO_5032503518" evidence="1">
    <location>
        <begin position="18"/>
        <end position="126"/>
    </location>
</feature>
<dbReference type="EMBL" id="WSSB01000004">
    <property type="protein sequence ID" value="MXR36387.1"/>
    <property type="molecule type" value="Genomic_DNA"/>
</dbReference>
<dbReference type="RefSeq" id="WP_124734845.1">
    <property type="nucleotide sequence ID" value="NZ_WSSB01000004.1"/>
</dbReference>
<protein>
    <submittedName>
        <fullName evidence="2">Uncharacterized protein</fullName>
    </submittedName>
</protein>
<dbReference type="Proteomes" id="UP000467214">
    <property type="component" value="Unassembled WGS sequence"/>
</dbReference>
<keyword evidence="3" id="KW-1185">Reference proteome</keyword>
<proteinExistence type="predicted"/>
<evidence type="ECO:0000313" key="2">
    <source>
        <dbReference type="EMBL" id="MXR36387.1"/>
    </source>
</evidence>
<gene>
    <name evidence="2" type="ORF">GQF02_05300</name>
</gene>
<accession>A0A845BI22</accession>
<organism evidence="2 3">
    <name type="scientific">Craterilacuibacter sinensis</name>
    <dbReference type="NCBI Taxonomy" id="2686017"/>
    <lineage>
        <taxon>Bacteria</taxon>
        <taxon>Pseudomonadati</taxon>
        <taxon>Pseudomonadota</taxon>
        <taxon>Betaproteobacteria</taxon>
        <taxon>Neisseriales</taxon>
        <taxon>Neisseriaceae</taxon>
        <taxon>Craterilacuibacter</taxon>
    </lineage>
</organism>
<sequence>MKNALILLLACSLPAWAYTDEGRLPYTGQAGQLPLQVVTDFLGHRLGQDGRFEYATLKIEQQSRPEAFDHARISVVREGLLDDSVRANRWRFDVNRASDGRWRIDSVREDFACHRGRAGWGVQPCR</sequence>
<reference evidence="2 3" key="1">
    <citation type="submission" date="2019-12" db="EMBL/GenBank/DDBJ databases">
        <title>Neisseriaceae gen. nov. sp. Genome sequencing and assembly.</title>
        <authorList>
            <person name="Liu Z."/>
            <person name="Li A."/>
        </authorList>
    </citation>
    <scope>NUCLEOTIDE SEQUENCE [LARGE SCALE GENOMIC DNA]</scope>
    <source>
        <strain evidence="2 3">B2N2-7</strain>
    </source>
</reference>
<feature type="signal peptide" evidence="1">
    <location>
        <begin position="1"/>
        <end position="17"/>
    </location>
</feature>
<dbReference type="AlphaFoldDB" id="A0A845BI22"/>
<evidence type="ECO:0000313" key="3">
    <source>
        <dbReference type="Proteomes" id="UP000467214"/>
    </source>
</evidence>
<comment type="caution">
    <text evidence="2">The sequence shown here is derived from an EMBL/GenBank/DDBJ whole genome shotgun (WGS) entry which is preliminary data.</text>
</comment>
<keyword evidence="1" id="KW-0732">Signal</keyword>